<feature type="transmembrane region" description="Helical" evidence="7">
    <location>
        <begin position="991"/>
        <end position="1010"/>
    </location>
</feature>
<dbReference type="InterPro" id="IPR045062">
    <property type="entry name" value="Cyt_c_biogenesis_CcsA/CcmC"/>
</dbReference>
<feature type="transmembrane region" description="Helical" evidence="7">
    <location>
        <begin position="52"/>
        <end position="70"/>
    </location>
</feature>
<feature type="transmembrane region" description="Helical" evidence="7">
    <location>
        <begin position="861"/>
        <end position="880"/>
    </location>
</feature>
<feature type="transmembrane region" description="Helical" evidence="7">
    <location>
        <begin position="79"/>
        <end position="98"/>
    </location>
</feature>
<evidence type="ECO:0000259" key="8">
    <source>
        <dbReference type="Pfam" id="PF01578"/>
    </source>
</evidence>
<feature type="domain" description="ResB-like" evidence="9">
    <location>
        <begin position="75"/>
        <end position="122"/>
    </location>
</feature>
<evidence type="ECO:0000256" key="3">
    <source>
        <dbReference type="ARBA" id="ARBA00022748"/>
    </source>
</evidence>
<gene>
    <name evidence="10" type="primary">ccsA</name>
    <name evidence="10" type="ORF">IV494_02175</name>
</gene>
<proteinExistence type="predicted"/>
<feature type="transmembrane region" description="Helical" evidence="7">
    <location>
        <begin position="827"/>
        <end position="849"/>
    </location>
</feature>
<name>A0ABS0F8E4_9FLAO</name>
<feature type="compositionally biased region" description="Basic and acidic residues" evidence="6">
    <location>
        <begin position="499"/>
        <end position="515"/>
    </location>
</feature>
<dbReference type="InterPro" id="IPR007816">
    <property type="entry name" value="ResB-like_domain"/>
</dbReference>
<dbReference type="PANTHER" id="PTHR30071:SF1">
    <property type="entry name" value="CYTOCHROME B_B6 PROTEIN-RELATED"/>
    <property type="match status" value="1"/>
</dbReference>
<dbReference type="PANTHER" id="PTHR30071">
    <property type="entry name" value="HEME EXPORTER PROTEIN C"/>
    <property type="match status" value="1"/>
</dbReference>
<dbReference type="InterPro" id="IPR002541">
    <property type="entry name" value="Cyt_c_assembly"/>
</dbReference>
<protein>
    <submittedName>
        <fullName evidence="10">Cytochrome c biogenesis protein CcsA</fullName>
    </submittedName>
</protein>
<evidence type="ECO:0000256" key="7">
    <source>
        <dbReference type="SAM" id="Phobius"/>
    </source>
</evidence>
<comment type="subcellular location">
    <subcellularLocation>
        <location evidence="1">Membrane</location>
        <topology evidence="1">Multi-pass membrane protein</topology>
    </subcellularLocation>
</comment>
<feature type="transmembrane region" description="Helical" evidence="7">
    <location>
        <begin position="433"/>
        <end position="456"/>
    </location>
</feature>
<dbReference type="Pfam" id="PF05140">
    <property type="entry name" value="ResB"/>
    <property type="match status" value="2"/>
</dbReference>
<evidence type="ECO:0000256" key="5">
    <source>
        <dbReference type="ARBA" id="ARBA00023136"/>
    </source>
</evidence>
<organism evidence="10 11">
    <name type="scientific">Kaistella gelatinilytica</name>
    <dbReference type="NCBI Taxonomy" id="2787636"/>
    <lineage>
        <taxon>Bacteria</taxon>
        <taxon>Pseudomonadati</taxon>
        <taxon>Bacteroidota</taxon>
        <taxon>Flavobacteriia</taxon>
        <taxon>Flavobacteriales</taxon>
        <taxon>Weeksellaceae</taxon>
        <taxon>Chryseobacterium group</taxon>
        <taxon>Kaistella</taxon>
    </lineage>
</organism>
<dbReference type="Proteomes" id="UP000660070">
    <property type="component" value="Unassembled WGS sequence"/>
</dbReference>
<keyword evidence="4 7" id="KW-1133">Transmembrane helix</keyword>
<sequence>MKKIQNIFISTRTMAVLLLLYAFSMAYATFLENDFGTPTAKALIYEAKWFEAIMLLLILNFIGNISRYRLWRREKWPTLVFHLAFILIFIGGAVTRYVSYEGIMHIREGATSNEVVTDKNFFKIQIEEKGDILNYQDVPFTMIPDDARENKWIAKFTAKDFKAGYDYHGKQITVKQLQFIQRKKDSLVAGDNGVEYLHVVSAGQSGRENIYIKAGDSKLVNGTLVSYNRPIDGAVEFKNDGSGLMIKTPVDANFMTMATQATGTTKKDEFQPLALRSLYTINDLKLVVPEGLKKGKLIAYEGDRKKDKDVPDQLTVEVQGPKTKQIVDLSVEKGNPNAFKQIAMDGMNVILGFGPKVYNTPFSLKLDKFVMETYPGSSAPSAYESHVQVIDKGKQTPYKIFMNHVLNHGGYRFFQASFDPDRKGTVLSVNHDFIGTIITYFGYTFLFLGMFVTFFWKGSHFWKLNKNLKSVNHKRAITVILLLLSMSFNAQYIDTHGTDGSKEQAHSAADGHGHGNADAALMEEGKPKKESQNSLGLRSPKPITADEIIGKNKISKEHADQFAYLLVQNYDGRIVPMNTQALDVLRKLYKKDSFTGTDGKSLDANQWFLSINTDTASWTMVPMIKVGAKGGDELKKKTKANEEGYTSLMQMFPADASGQLHYVLEDDYNIAFRKKPADQSNYDKEVIAVNDRVQVFNEFFSGQLMRIVPVQNDPNNTWHSWLDQNFEPDEASQKVMGPYFSSVLDAQKNGDWNKAGAELKKLEQYQNTWGKNVVPSESKVKLEVFMNKVNLNFKLLIFYTLIGGLLLVLGFIELFKPNKILNKVIKGIIAIGIVGYTAHFLGLVSRWYLSGHAPWSNGYEAIIFISWIGISAGLMFYFGFGKPNFNRKKDLNKTINKNNVSNALIPAAGFMVAVIMMGFAHGGSALDPQITPLVPVLKSYWLIIHVAIITSSYGFFALSMIIAVITLVFYIISNKKSYHLHHDSTLKELTIVSEMSLTIGLFALTVGNFLGGIWANESWGRYWSWDPKETWAFISIMVYAFVLHMRLVPGLRGRWSFHVAVMFAFCSMVMTYFGVNYYLSGLHSYAAGDPVPVPAWVYIGLGSMLLLSAVSFIRFKALKK</sequence>
<keyword evidence="2 7" id="KW-0812">Transmembrane</keyword>
<accession>A0ABS0F8E4</accession>
<evidence type="ECO:0000256" key="6">
    <source>
        <dbReference type="SAM" id="MobiDB-lite"/>
    </source>
</evidence>
<evidence type="ECO:0000256" key="4">
    <source>
        <dbReference type="ARBA" id="ARBA00022989"/>
    </source>
</evidence>
<reference evidence="10 11" key="1">
    <citation type="submission" date="2020-11" db="EMBL/GenBank/DDBJ databases">
        <title>Kaistella gelatinilytica sp. nov., a flavobacterium isolated from Antarctic Soil.</title>
        <authorList>
            <person name="Li J."/>
        </authorList>
    </citation>
    <scope>NUCLEOTIDE SEQUENCE [LARGE SCALE GENOMIC DNA]</scope>
    <source>
        <strain evidence="10 11">G5-32</strain>
    </source>
</reference>
<feature type="domain" description="Cytochrome c assembly protein" evidence="8">
    <location>
        <begin position="897"/>
        <end position="1083"/>
    </location>
</feature>
<feature type="transmembrane region" description="Helical" evidence="7">
    <location>
        <begin position="796"/>
        <end position="815"/>
    </location>
</feature>
<evidence type="ECO:0000256" key="1">
    <source>
        <dbReference type="ARBA" id="ARBA00004141"/>
    </source>
</evidence>
<feature type="region of interest" description="Disordered" evidence="6">
    <location>
        <begin position="499"/>
        <end position="519"/>
    </location>
</feature>
<dbReference type="Pfam" id="PF01578">
    <property type="entry name" value="Cytochrom_C_asm"/>
    <property type="match status" value="1"/>
</dbReference>
<feature type="transmembrane region" description="Helical" evidence="7">
    <location>
        <begin position="476"/>
        <end position="493"/>
    </location>
</feature>
<dbReference type="RefSeq" id="WP_196078526.1">
    <property type="nucleotide sequence ID" value="NZ_JADPVI010000001.1"/>
</dbReference>
<keyword evidence="5 7" id="KW-0472">Membrane</keyword>
<dbReference type="EMBL" id="JADPVI010000001">
    <property type="protein sequence ID" value="MBF8455975.1"/>
    <property type="molecule type" value="Genomic_DNA"/>
</dbReference>
<feature type="transmembrane region" description="Helical" evidence="7">
    <location>
        <begin position="940"/>
        <end position="970"/>
    </location>
</feature>
<evidence type="ECO:0000313" key="11">
    <source>
        <dbReference type="Proteomes" id="UP000660070"/>
    </source>
</evidence>
<feature type="transmembrane region" description="Helical" evidence="7">
    <location>
        <begin position="900"/>
        <end position="920"/>
    </location>
</feature>
<feature type="transmembrane region" description="Helical" evidence="7">
    <location>
        <begin position="1055"/>
        <end position="1075"/>
    </location>
</feature>
<evidence type="ECO:0000256" key="2">
    <source>
        <dbReference type="ARBA" id="ARBA00022692"/>
    </source>
</evidence>
<comment type="caution">
    <text evidence="10">The sequence shown here is derived from an EMBL/GenBank/DDBJ whole genome shotgun (WGS) entry which is preliminary data.</text>
</comment>
<feature type="transmembrane region" description="Helical" evidence="7">
    <location>
        <begin position="1095"/>
        <end position="1115"/>
    </location>
</feature>
<evidence type="ECO:0000313" key="10">
    <source>
        <dbReference type="EMBL" id="MBF8455975.1"/>
    </source>
</evidence>
<feature type="domain" description="ResB-like" evidence="9">
    <location>
        <begin position="352"/>
        <end position="420"/>
    </location>
</feature>
<keyword evidence="11" id="KW-1185">Reference proteome</keyword>
<keyword evidence="3" id="KW-0201">Cytochrome c-type biogenesis</keyword>
<feature type="transmembrane region" description="Helical" evidence="7">
    <location>
        <begin position="1030"/>
        <end position="1048"/>
    </location>
</feature>
<evidence type="ECO:0000259" key="9">
    <source>
        <dbReference type="Pfam" id="PF05140"/>
    </source>
</evidence>